<evidence type="ECO:0000313" key="2">
    <source>
        <dbReference type="EMBL" id="AWG24748.1"/>
    </source>
</evidence>
<dbReference type="OrthoDB" id="1450227at2"/>
<dbReference type="RefSeq" id="WP_108736378.1">
    <property type="nucleotide sequence ID" value="NZ_CP020919.1"/>
</dbReference>
<dbReference type="KEGG" id="fki:FK004_05650"/>
<feature type="region of interest" description="Disordered" evidence="1">
    <location>
        <begin position="45"/>
        <end position="102"/>
    </location>
</feature>
<keyword evidence="3" id="KW-1185">Reference proteome</keyword>
<accession>A0A2S1LM36</accession>
<sequence>MCASNEHTWQNITDGQTCVHYGTPGMPTPDIVQLVFKFCNEGGGSSNGGSASGSSGSSSGGNSGSSGNPGQGGGPPKPTDPNAPITPGIEDGNGNPWTSPLPTIPPLRRFTLSLTPEQKSWWQNAPAALQQLFSNFLESDNFDKAAEFAREALDALMEGGDVDFTYKVIIDKSFKDNECLMGVFTQLGGAPTFQNYLRNFDSDFSVAHLKLSAKTLPAENQRNAITHQSNNYIVEIEFNLNKLNRPAFDIARTFMHEIIHAEILRKLLGAAGMPHVNFNNYNLQEWTNFMNNLSNNFPGLYDYYIRYEYNTTNSGVLDHQMMAQHYRNVIVQFLQEFRPGLSNEIYQMLAWVGLMGEGEISDSTGLPPNPTVAWQNIPQTERIQIINSIKNYINTNLPCQQ</sequence>
<evidence type="ECO:0000313" key="3">
    <source>
        <dbReference type="Proteomes" id="UP000244677"/>
    </source>
</evidence>
<dbReference type="AlphaFoldDB" id="A0A2S1LM36"/>
<evidence type="ECO:0000256" key="1">
    <source>
        <dbReference type="SAM" id="MobiDB-lite"/>
    </source>
</evidence>
<protein>
    <submittedName>
        <fullName evidence="2">Uncharacterized protein</fullName>
    </submittedName>
</protein>
<dbReference type="EMBL" id="CP020919">
    <property type="protein sequence ID" value="AWG24748.1"/>
    <property type="molecule type" value="Genomic_DNA"/>
</dbReference>
<name>A0A2S1LM36_9FLAO</name>
<gene>
    <name evidence="2" type="ORF">FK004_05650</name>
</gene>
<reference evidence="2 3" key="1">
    <citation type="submission" date="2017-04" db="EMBL/GenBank/DDBJ databases">
        <title>Complete genome sequence of Flavobacterium kingsejong AJ004.</title>
        <authorList>
            <person name="Lee P.C."/>
        </authorList>
    </citation>
    <scope>NUCLEOTIDE SEQUENCE [LARGE SCALE GENOMIC DNA]</scope>
    <source>
        <strain evidence="2 3">AJ004</strain>
    </source>
</reference>
<dbReference type="Proteomes" id="UP000244677">
    <property type="component" value="Chromosome"/>
</dbReference>
<proteinExistence type="predicted"/>
<organism evidence="2 3">
    <name type="scientific">Flavobacterium kingsejongi</name>
    <dbReference type="NCBI Taxonomy" id="1678728"/>
    <lineage>
        <taxon>Bacteria</taxon>
        <taxon>Pseudomonadati</taxon>
        <taxon>Bacteroidota</taxon>
        <taxon>Flavobacteriia</taxon>
        <taxon>Flavobacteriales</taxon>
        <taxon>Flavobacteriaceae</taxon>
        <taxon>Flavobacterium</taxon>
    </lineage>
</organism>
<feature type="compositionally biased region" description="Gly residues" evidence="1">
    <location>
        <begin position="58"/>
        <end position="74"/>
    </location>
</feature>